<reference evidence="1 2" key="1">
    <citation type="journal article" date="2018" name="Nat. Ecol. Evol.">
        <title>Pezizomycetes genomes reveal the molecular basis of ectomycorrhizal truffle lifestyle.</title>
        <authorList>
            <person name="Murat C."/>
            <person name="Payen T."/>
            <person name="Noel B."/>
            <person name="Kuo A."/>
            <person name="Morin E."/>
            <person name="Chen J."/>
            <person name="Kohler A."/>
            <person name="Krizsan K."/>
            <person name="Balestrini R."/>
            <person name="Da Silva C."/>
            <person name="Montanini B."/>
            <person name="Hainaut M."/>
            <person name="Levati E."/>
            <person name="Barry K.W."/>
            <person name="Belfiori B."/>
            <person name="Cichocki N."/>
            <person name="Clum A."/>
            <person name="Dockter R.B."/>
            <person name="Fauchery L."/>
            <person name="Guy J."/>
            <person name="Iotti M."/>
            <person name="Le Tacon F."/>
            <person name="Lindquist E.A."/>
            <person name="Lipzen A."/>
            <person name="Malagnac F."/>
            <person name="Mello A."/>
            <person name="Molinier V."/>
            <person name="Miyauchi S."/>
            <person name="Poulain J."/>
            <person name="Riccioni C."/>
            <person name="Rubini A."/>
            <person name="Sitrit Y."/>
            <person name="Splivallo R."/>
            <person name="Traeger S."/>
            <person name="Wang M."/>
            <person name="Zifcakova L."/>
            <person name="Wipf D."/>
            <person name="Zambonelli A."/>
            <person name="Paolocci F."/>
            <person name="Nowrousian M."/>
            <person name="Ottonello S."/>
            <person name="Baldrian P."/>
            <person name="Spatafora J.W."/>
            <person name="Henrissat B."/>
            <person name="Nagy L.G."/>
            <person name="Aury J.M."/>
            <person name="Wincker P."/>
            <person name="Grigoriev I.V."/>
            <person name="Bonfante P."/>
            <person name="Martin F.M."/>
        </authorList>
    </citation>
    <scope>NUCLEOTIDE SEQUENCE [LARGE SCALE GENOMIC DNA]</scope>
    <source>
        <strain evidence="1 2">120613-1</strain>
    </source>
</reference>
<evidence type="ECO:0008006" key="3">
    <source>
        <dbReference type="Google" id="ProtNLM"/>
    </source>
</evidence>
<dbReference type="Proteomes" id="UP000276215">
    <property type="component" value="Unassembled WGS sequence"/>
</dbReference>
<gene>
    <name evidence="1" type="ORF">L873DRAFT_1638914</name>
</gene>
<proteinExistence type="predicted"/>
<dbReference type="EMBL" id="ML120423">
    <property type="protein sequence ID" value="RPA95660.1"/>
    <property type="molecule type" value="Genomic_DNA"/>
</dbReference>
<feature type="non-terminal residue" evidence="1">
    <location>
        <position position="1"/>
    </location>
</feature>
<feature type="non-terminal residue" evidence="1">
    <location>
        <position position="106"/>
    </location>
</feature>
<dbReference type="Pfam" id="PF14223">
    <property type="entry name" value="Retrotran_gag_2"/>
    <property type="match status" value="1"/>
</dbReference>
<dbReference type="STRING" id="1336337.A0A3N4JGX9"/>
<dbReference type="AlphaFoldDB" id="A0A3N4JGX9"/>
<protein>
    <recommendedName>
        <fullName evidence="3">Retrotransposon gag domain-containing protein</fullName>
    </recommendedName>
</protein>
<organism evidence="1 2">
    <name type="scientific">Choiromyces venosus 120613-1</name>
    <dbReference type="NCBI Taxonomy" id="1336337"/>
    <lineage>
        <taxon>Eukaryota</taxon>
        <taxon>Fungi</taxon>
        <taxon>Dikarya</taxon>
        <taxon>Ascomycota</taxon>
        <taxon>Pezizomycotina</taxon>
        <taxon>Pezizomycetes</taxon>
        <taxon>Pezizales</taxon>
        <taxon>Tuberaceae</taxon>
        <taxon>Choiromyces</taxon>
    </lineage>
</organism>
<name>A0A3N4JGX9_9PEZI</name>
<keyword evidence="2" id="KW-1185">Reference proteome</keyword>
<accession>A0A3N4JGX9</accession>
<dbReference type="OrthoDB" id="4345481at2759"/>
<evidence type="ECO:0000313" key="1">
    <source>
        <dbReference type="EMBL" id="RPA95660.1"/>
    </source>
</evidence>
<evidence type="ECO:0000313" key="2">
    <source>
        <dbReference type="Proteomes" id="UP000276215"/>
    </source>
</evidence>
<sequence>KAFSIIVSSCSQPIKTHIKGIEDPTEIWTVLNEKLNSVSSRPGQLSLVCTFHSFRPQDGNTSIDEYISWLMDIRTQLAGMNKEIPDSRLVYHILTTLPPLYDTIIN</sequence>